<keyword evidence="7" id="KW-0378">Hydrolase</keyword>
<reference evidence="12" key="1">
    <citation type="submission" date="2016-05" db="EMBL/GenBank/DDBJ databases">
        <title>Comparative genomics of biotechnologically important yeasts.</title>
        <authorList>
            <consortium name="DOE Joint Genome Institute"/>
            <person name="Riley R."/>
            <person name="Haridas S."/>
            <person name="Wolfe K.H."/>
            <person name="Lopes M.R."/>
            <person name="Hittinger C.T."/>
            <person name="Goker M."/>
            <person name="Salamov A."/>
            <person name="Wisecaver J."/>
            <person name="Long T.M."/>
            <person name="Aerts A.L."/>
            <person name="Barry K."/>
            <person name="Choi C."/>
            <person name="Clum A."/>
            <person name="Coughlan A.Y."/>
            <person name="Deshpande S."/>
            <person name="Douglass A.P."/>
            <person name="Hanson S.J."/>
            <person name="Klenk H.-P."/>
            <person name="Labutti K."/>
            <person name="Lapidus A."/>
            <person name="Lindquist E."/>
            <person name="Lipzen A."/>
            <person name="Meier-Kolthoff J.P."/>
            <person name="Ohm R.A."/>
            <person name="Otillar R.P."/>
            <person name="Pangilinan J."/>
            <person name="Peng Y."/>
            <person name="Rokas A."/>
            <person name="Rosa C.A."/>
            <person name="Scheuner C."/>
            <person name="Sibirny A.A."/>
            <person name="Slot J.C."/>
            <person name="Stielow J.B."/>
            <person name="Sun H."/>
            <person name="Kurtzman C.P."/>
            <person name="Blackwell M."/>
            <person name="Grigoriev I.V."/>
            <person name="Jeffries T.W."/>
        </authorList>
    </citation>
    <scope>NUCLEOTIDE SEQUENCE [LARGE SCALE GENOMIC DNA]</scope>
    <source>
        <strain evidence="12">NRRL Y-17324</strain>
    </source>
</reference>
<dbReference type="OrthoDB" id="405996at2759"/>
<evidence type="ECO:0000256" key="5">
    <source>
        <dbReference type="ARBA" id="ARBA00022448"/>
    </source>
</evidence>
<evidence type="ECO:0000313" key="12">
    <source>
        <dbReference type="Proteomes" id="UP000094285"/>
    </source>
</evidence>
<evidence type="ECO:0000256" key="7">
    <source>
        <dbReference type="ARBA" id="ARBA00022801"/>
    </source>
</evidence>
<dbReference type="AlphaFoldDB" id="A0A1E4SS50"/>
<keyword evidence="8" id="KW-0653">Protein transport</keyword>
<dbReference type="Pfam" id="PF22669">
    <property type="entry name" value="Exo_endo_phos2"/>
    <property type="match status" value="1"/>
</dbReference>
<dbReference type="SUPFAM" id="SSF56219">
    <property type="entry name" value="DNase I-like"/>
    <property type="match status" value="1"/>
</dbReference>
<dbReference type="PROSITE" id="PS50275">
    <property type="entry name" value="SAC"/>
    <property type="match status" value="1"/>
</dbReference>
<dbReference type="GO" id="GO:0016020">
    <property type="term" value="C:membrane"/>
    <property type="evidence" value="ECO:0007669"/>
    <property type="project" value="EnsemblFungi"/>
</dbReference>
<dbReference type="InterPro" id="IPR000300">
    <property type="entry name" value="IPPc"/>
</dbReference>
<dbReference type="EMBL" id="KV453909">
    <property type="protein sequence ID" value="ODV82343.1"/>
    <property type="molecule type" value="Genomic_DNA"/>
</dbReference>
<dbReference type="GO" id="GO:0004439">
    <property type="term" value="F:phosphatidylinositol-4,5-bisphosphate 5-phosphatase activity"/>
    <property type="evidence" value="ECO:0007669"/>
    <property type="project" value="UniProtKB-EC"/>
</dbReference>
<sequence length="1037" mass="118229">MKLYLNERPRTFIVTSDTHALIIRHPYPKYKGSHHLHLHLKSHGSGSSGSSAANATSTKVIVEFVNKSYINFSNFKDITPSKSRHNKEILGFLGLLNVGANIYLGFITRELTVACPTVGENINKIAAVDFFCLNNDEWDHLHGSSDDIPQTSQNSQAQAQERDKSGEYPVNSVRKLLSSGAFFYSRDFDVTSNVQERGLNRSESDAQFTLLADSAFFQRFMWNWFMSSELIEFRNRLSLHEQIIFDSSGFLVTITRGFAKTLNTQVSDTEEGLITIISKQACIKNGPLFGDWGCDDEGSVSNFVETELIIYTPKFCFAYVIVRGNVPVYWELENNFSKKNIISSKKSRKVVFPRSFETSQHAFTRHFAQLASQYGEVHIINSLSADSKNYKSQLNDAFENHVNFFNVNREEESNSGSTDQMRTDMFPLNYKLGYTPVPISTASMKKNGYNAANPHEIVKKLEDAVIDYGALFYDISKQNYTGKQLGIFRVNSFDNLSKANYISKIICQEVIELAFRDIKIRLNPDLLVKHAKLWSENEDYLCKITLNFISSTWAPRATSKKSVKSAFTKKYLSGVVDSKPSELAMLKLLGRLQDQVTVTLHNPIHDYVQKALNQRSKEYSSYKDISLFASTFNVNGVCTDDDIKNWIFPKSKYKIEKSYDVVFVGFQEIVELSAGQMVNTQSDNRIQWEKKIKKCLNDTNPENQKYVSLWNGQLGGIALLLFVKETELNYITNLEGSFKKTGLGGMSSNKGGVAVSFTYSNTEVCLVTSHLAAGLSNIDERHHNYKTIIKGIKFSKNRRIKDHDVVIWLGDMNYRIGLPKEQVKPLIEKKEFNKLFEYDQLNRQMAAGESFPFFDEMEIRFAPTYKFDNGTKVYDTSEKQRIPAWTDRILSRGKDIKQLVYDCDDDLIFSDHRPVYSIFKVSVHMINQSIKKNLSNSLYESYRKEYGGINEILNSTNNLSFLIDDDEKGLPAPSSESKKWWIDGGHPAKVTIPELNEEALDGDTKIINPRFPVNPFDDTDEPEFIKKSELMEMIKQT</sequence>
<dbReference type="PANTHER" id="PTHR11200">
    <property type="entry name" value="INOSITOL 5-PHOSPHATASE"/>
    <property type="match status" value="1"/>
</dbReference>
<comment type="similarity">
    <text evidence="2">Belongs to the synaptojanin family.</text>
</comment>
<dbReference type="Proteomes" id="UP000094285">
    <property type="component" value="Unassembled WGS sequence"/>
</dbReference>
<evidence type="ECO:0000256" key="8">
    <source>
        <dbReference type="ARBA" id="ARBA00022927"/>
    </source>
</evidence>
<evidence type="ECO:0000256" key="4">
    <source>
        <dbReference type="ARBA" id="ARBA00013044"/>
    </source>
</evidence>
<dbReference type="SMART" id="SM00128">
    <property type="entry name" value="IPPc"/>
    <property type="match status" value="1"/>
</dbReference>
<dbReference type="GO" id="GO:0046856">
    <property type="term" value="P:phosphatidylinositol dephosphorylation"/>
    <property type="evidence" value="ECO:0007669"/>
    <property type="project" value="EnsemblFungi"/>
</dbReference>
<evidence type="ECO:0000259" key="10">
    <source>
        <dbReference type="PROSITE" id="PS50275"/>
    </source>
</evidence>
<keyword evidence="5" id="KW-0813">Transport</keyword>
<dbReference type="RefSeq" id="XP_020067465.1">
    <property type="nucleotide sequence ID" value="XM_020208972.1"/>
</dbReference>
<evidence type="ECO:0000256" key="9">
    <source>
        <dbReference type="SAM" id="MobiDB-lite"/>
    </source>
</evidence>
<dbReference type="Gene3D" id="3.60.10.10">
    <property type="entry name" value="Endonuclease/exonuclease/phosphatase"/>
    <property type="match status" value="1"/>
</dbReference>
<feature type="domain" description="SAC" evidence="10">
    <location>
        <begin position="173"/>
        <end position="547"/>
    </location>
</feature>
<comment type="subcellular location">
    <subcellularLocation>
        <location evidence="1">Cytoplasm</location>
    </subcellularLocation>
</comment>
<evidence type="ECO:0000256" key="2">
    <source>
        <dbReference type="ARBA" id="ARBA00008943"/>
    </source>
</evidence>
<dbReference type="GO" id="GO:0043813">
    <property type="term" value="F:phosphatidylinositol-3,5-bisphosphate 5-phosphatase activity"/>
    <property type="evidence" value="ECO:0007669"/>
    <property type="project" value="TreeGrafter"/>
</dbReference>
<proteinExistence type="inferred from homology"/>
<dbReference type="InterPro" id="IPR046985">
    <property type="entry name" value="IP5"/>
</dbReference>
<name>A0A1E4SS50_9ASCO</name>
<dbReference type="Pfam" id="PF02383">
    <property type="entry name" value="Syja_N"/>
    <property type="match status" value="1"/>
</dbReference>
<organism evidence="11 12">
    <name type="scientific">Suhomyces tanzawaensis NRRL Y-17324</name>
    <dbReference type="NCBI Taxonomy" id="984487"/>
    <lineage>
        <taxon>Eukaryota</taxon>
        <taxon>Fungi</taxon>
        <taxon>Dikarya</taxon>
        <taxon>Ascomycota</taxon>
        <taxon>Saccharomycotina</taxon>
        <taxon>Pichiomycetes</taxon>
        <taxon>Debaryomycetaceae</taxon>
        <taxon>Suhomyces</taxon>
    </lineage>
</organism>
<evidence type="ECO:0000313" key="11">
    <source>
        <dbReference type="EMBL" id="ODV82343.1"/>
    </source>
</evidence>
<dbReference type="FunFam" id="3.60.10.10:FF:000029">
    <property type="entry name" value="Inositol polyphosphate 5-phosphatase"/>
    <property type="match status" value="1"/>
</dbReference>
<keyword evidence="12" id="KW-1185">Reference proteome</keyword>
<dbReference type="PANTHER" id="PTHR11200:SF269">
    <property type="entry name" value="PHOSPHATIDYLINOSITOL 4,5-BISPHOSPHATE 5-PHOSPHATASE INP51"/>
    <property type="match status" value="1"/>
</dbReference>
<dbReference type="InterPro" id="IPR002013">
    <property type="entry name" value="SAC_dom"/>
</dbReference>
<dbReference type="STRING" id="984487.A0A1E4SS50"/>
<dbReference type="GeneID" id="30983108"/>
<feature type="compositionally biased region" description="Polar residues" evidence="9">
    <location>
        <begin position="147"/>
        <end position="159"/>
    </location>
</feature>
<dbReference type="GO" id="GO:0015031">
    <property type="term" value="P:protein transport"/>
    <property type="evidence" value="ECO:0007669"/>
    <property type="project" value="UniProtKB-KW"/>
</dbReference>
<protein>
    <recommendedName>
        <fullName evidence="4">phosphoinositide 5-phosphatase</fullName>
        <ecNumber evidence="4">3.1.3.36</ecNumber>
    </recommendedName>
</protein>
<feature type="region of interest" description="Disordered" evidence="9">
    <location>
        <begin position="143"/>
        <end position="166"/>
    </location>
</feature>
<evidence type="ECO:0000256" key="6">
    <source>
        <dbReference type="ARBA" id="ARBA00022490"/>
    </source>
</evidence>
<evidence type="ECO:0000256" key="3">
    <source>
        <dbReference type="ARBA" id="ARBA00009678"/>
    </source>
</evidence>
<accession>A0A1E4SS50</accession>
<dbReference type="InterPro" id="IPR036691">
    <property type="entry name" value="Endo/exonu/phosph_ase_sf"/>
</dbReference>
<evidence type="ECO:0000256" key="1">
    <source>
        <dbReference type="ARBA" id="ARBA00004496"/>
    </source>
</evidence>
<dbReference type="EC" id="3.1.3.36" evidence="4"/>
<keyword evidence="6" id="KW-0963">Cytoplasm</keyword>
<gene>
    <name evidence="11" type="ORF">CANTADRAFT_4351</name>
</gene>
<dbReference type="GO" id="GO:0005737">
    <property type="term" value="C:cytoplasm"/>
    <property type="evidence" value="ECO:0007669"/>
    <property type="project" value="UniProtKB-SubCell"/>
</dbReference>
<comment type="similarity">
    <text evidence="3">In the central section; belongs to the inositol 1,4,5-trisphosphate 5-phosphatase family.</text>
</comment>